<name>A0A453L6N9_AEGTS</name>
<reference evidence="1" key="3">
    <citation type="journal article" date="2017" name="Nature">
        <title>Genome sequence of the progenitor of the wheat D genome Aegilops tauschii.</title>
        <authorList>
            <person name="Luo M.C."/>
            <person name="Gu Y.Q."/>
            <person name="Puiu D."/>
            <person name="Wang H."/>
            <person name="Twardziok S.O."/>
            <person name="Deal K.R."/>
            <person name="Huo N."/>
            <person name="Zhu T."/>
            <person name="Wang L."/>
            <person name="Wang Y."/>
            <person name="McGuire P.E."/>
            <person name="Liu S."/>
            <person name="Long H."/>
            <person name="Ramasamy R.K."/>
            <person name="Rodriguez J.C."/>
            <person name="Van S.L."/>
            <person name="Yuan L."/>
            <person name="Wang Z."/>
            <person name="Xia Z."/>
            <person name="Xiao L."/>
            <person name="Anderson O.D."/>
            <person name="Ouyang S."/>
            <person name="Liang Y."/>
            <person name="Zimin A.V."/>
            <person name="Pertea G."/>
            <person name="Qi P."/>
            <person name="Bennetzen J.L."/>
            <person name="Dai X."/>
            <person name="Dawson M.W."/>
            <person name="Muller H.G."/>
            <person name="Kugler K."/>
            <person name="Rivarola-Duarte L."/>
            <person name="Spannagl M."/>
            <person name="Mayer K.F.X."/>
            <person name="Lu F.H."/>
            <person name="Bevan M.W."/>
            <person name="Leroy P."/>
            <person name="Li P."/>
            <person name="You F.M."/>
            <person name="Sun Q."/>
            <person name="Liu Z."/>
            <person name="Lyons E."/>
            <person name="Wicker T."/>
            <person name="Salzberg S.L."/>
            <person name="Devos K.M."/>
            <person name="Dvorak J."/>
        </authorList>
    </citation>
    <scope>NUCLEOTIDE SEQUENCE [LARGE SCALE GENOMIC DNA]</scope>
    <source>
        <strain evidence="1">cv. AL8/78</strain>
    </source>
</reference>
<evidence type="ECO:0000313" key="1">
    <source>
        <dbReference type="EnsemblPlants" id="AET5Gv20647700.10"/>
    </source>
</evidence>
<reference evidence="2" key="1">
    <citation type="journal article" date="2014" name="Science">
        <title>Ancient hybridizations among the ancestral genomes of bread wheat.</title>
        <authorList>
            <consortium name="International Wheat Genome Sequencing Consortium,"/>
            <person name="Marcussen T."/>
            <person name="Sandve S.R."/>
            <person name="Heier L."/>
            <person name="Spannagl M."/>
            <person name="Pfeifer M."/>
            <person name="Jakobsen K.S."/>
            <person name="Wulff B.B."/>
            <person name="Steuernagel B."/>
            <person name="Mayer K.F."/>
            <person name="Olsen O.A."/>
        </authorList>
    </citation>
    <scope>NUCLEOTIDE SEQUENCE [LARGE SCALE GENOMIC DNA]</scope>
    <source>
        <strain evidence="2">cv. AL8/78</strain>
    </source>
</reference>
<dbReference type="EnsemblPlants" id="AET5Gv20647700.10">
    <property type="protein sequence ID" value="AET5Gv20647700.10"/>
    <property type="gene ID" value="AET5Gv20647700"/>
</dbReference>
<reference evidence="2" key="2">
    <citation type="journal article" date="2017" name="Nat. Plants">
        <title>The Aegilops tauschii genome reveals multiple impacts of transposons.</title>
        <authorList>
            <person name="Zhao G."/>
            <person name="Zou C."/>
            <person name="Li K."/>
            <person name="Wang K."/>
            <person name="Li T."/>
            <person name="Gao L."/>
            <person name="Zhang X."/>
            <person name="Wang H."/>
            <person name="Yang Z."/>
            <person name="Liu X."/>
            <person name="Jiang W."/>
            <person name="Mao L."/>
            <person name="Kong X."/>
            <person name="Jiao Y."/>
            <person name="Jia J."/>
        </authorList>
    </citation>
    <scope>NUCLEOTIDE SEQUENCE [LARGE SCALE GENOMIC DNA]</scope>
    <source>
        <strain evidence="2">cv. AL8/78</strain>
    </source>
</reference>
<sequence length="51" mass="5813">FTYGLDRPIECDHKFSALVIKAASWSHERNSFTEWIETAAERTTSPCEPLA</sequence>
<reference evidence="1" key="5">
    <citation type="journal article" date="2021" name="G3 (Bethesda)">
        <title>Aegilops tauschii genome assembly Aet v5.0 features greater sequence contiguity and improved annotation.</title>
        <authorList>
            <person name="Wang L."/>
            <person name="Zhu T."/>
            <person name="Rodriguez J.C."/>
            <person name="Deal K.R."/>
            <person name="Dubcovsky J."/>
            <person name="McGuire P.E."/>
            <person name="Lux T."/>
            <person name="Spannagl M."/>
            <person name="Mayer K.F.X."/>
            <person name="Baldrich P."/>
            <person name="Meyers B.C."/>
            <person name="Huo N."/>
            <person name="Gu Y.Q."/>
            <person name="Zhou H."/>
            <person name="Devos K.M."/>
            <person name="Bennetzen J.L."/>
            <person name="Unver T."/>
            <person name="Budak H."/>
            <person name="Gulick P.J."/>
            <person name="Galiba G."/>
            <person name="Kalapos B."/>
            <person name="Nelson D.R."/>
            <person name="Li P."/>
            <person name="You F.M."/>
            <person name="Luo M.C."/>
            <person name="Dvorak J."/>
        </authorList>
    </citation>
    <scope>NUCLEOTIDE SEQUENCE [LARGE SCALE GENOMIC DNA]</scope>
    <source>
        <strain evidence="1">cv. AL8/78</strain>
    </source>
</reference>
<accession>A0A453L6N9</accession>
<organism evidence="1 2">
    <name type="scientific">Aegilops tauschii subsp. strangulata</name>
    <name type="common">Goatgrass</name>
    <dbReference type="NCBI Taxonomy" id="200361"/>
    <lineage>
        <taxon>Eukaryota</taxon>
        <taxon>Viridiplantae</taxon>
        <taxon>Streptophyta</taxon>
        <taxon>Embryophyta</taxon>
        <taxon>Tracheophyta</taxon>
        <taxon>Spermatophyta</taxon>
        <taxon>Magnoliopsida</taxon>
        <taxon>Liliopsida</taxon>
        <taxon>Poales</taxon>
        <taxon>Poaceae</taxon>
        <taxon>BOP clade</taxon>
        <taxon>Pooideae</taxon>
        <taxon>Triticodae</taxon>
        <taxon>Triticeae</taxon>
        <taxon>Triticinae</taxon>
        <taxon>Aegilops</taxon>
    </lineage>
</organism>
<proteinExistence type="predicted"/>
<dbReference type="Proteomes" id="UP000015105">
    <property type="component" value="Chromosome 5D"/>
</dbReference>
<dbReference type="Gramene" id="AET5Gv20647700.10">
    <property type="protein sequence ID" value="AET5Gv20647700.10"/>
    <property type="gene ID" value="AET5Gv20647700"/>
</dbReference>
<evidence type="ECO:0000313" key="2">
    <source>
        <dbReference type="Proteomes" id="UP000015105"/>
    </source>
</evidence>
<keyword evidence="2" id="KW-1185">Reference proteome</keyword>
<reference evidence="1" key="4">
    <citation type="submission" date="2019-03" db="UniProtKB">
        <authorList>
            <consortium name="EnsemblPlants"/>
        </authorList>
    </citation>
    <scope>IDENTIFICATION</scope>
</reference>
<protein>
    <submittedName>
        <fullName evidence="1">Uncharacterized protein</fullName>
    </submittedName>
</protein>
<dbReference type="AlphaFoldDB" id="A0A453L6N9"/>